<reference evidence="2 3" key="1">
    <citation type="submission" date="2014-04" db="EMBL/GenBank/DDBJ databases">
        <title>Evolutionary Origins and Diversification of the Mycorrhizal Mutualists.</title>
        <authorList>
            <consortium name="DOE Joint Genome Institute"/>
            <consortium name="Mycorrhizal Genomics Consortium"/>
            <person name="Kohler A."/>
            <person name="Kuo A."/>
            <person name="Nagy L.G."/>
            <person name="Floudas D."/>
            <person name="Copeland A."/>
            <person name="Barry K.W."/>
            <person name="Cichocki N."/>
            <person name="Veneault-Fourrey C."/>
            <person name="LaButti K."/>
            <person name="Lindquist E.A."/>
            <person name="Lipzen A."/>
            <person name="Lundell T."/>
            <person name="Morin E."/>
            <person name="Murat C."/>
            <person name="Riley R."/>
            <person name="Ohm R."/>
            <person name="Sun H."/>
            <person name="Tunlid A."/>
            <person name="Henrissat B."/>
            <person name="Grigoriev I.V."/>
            <person name="Hibbett D.S."/>
            <person name="Martin F."/>
        </authorList>
    </citation>
    <scope>NUCLEOTIDE SEQUENCE [LARGE SCALE GENOMIC DNA]</scope>
    <source>
        <strain evidence="2 3">Koide BX008</strain>
    </source>
</reference>
<sequence>MYTQQPPLSAPVVPTYPLPFRSSGSRPLPPIPSKSKSVPTSPMRSNNRPEVSYRNLLDSTTLEVGFNHTCLEGLTDDLLYSPVDAFAQSCWETLFPEHCSAKSPISPQTPAYDPPSYTPFPEMYNIPEGSKSAATVRALSCHESYLEMTPEESDDGGDLGSSQSGGCFWDDSDDSGEYDEASSGDDGDSDDFSTYFVHNDVNKNHPIIDFDFPDDPLSPDTSSGVWKPSFITWQTTLPRHMAVAVDLRDTRLNDNKQHKKTSRIAALRAKLPSIRTSTKQSAASDIWYVKLNRSVMGQKRN</sequence>
<keyword evidence="3" id="KW-1185">Reference proteome</keyword>
<feature type="compositionally biased region" description="Polar residues" evidence="1">
    <location>
        <begin position="34"/>
        <end position="49"/>
    </location>
</feature>
<dbReference type="AlphaFoldDB" id="A0A0C2X435"/>
<dbReference type="Proteomes" id="UP000054549">
    <property type="component" value="Unassembled WGS sequence"/>
</dbReference>
<dbReference type="InParanoid" id="A0A0C2X435"/>
<feature type="region of interest" description="Disordered" evidence="1">
    <location>
        <begin position="1"/>
        <end position="50"/>
    </location>
</feature>
<feature type="region of interest" description="Disordered" evidence="1">
    <location>
        <begin position="148"/>
        <end position="193"/>
    </location>
</feature>
<name>A0A0C2X435_AMAMK</name>
<accession>A0A0C2X435</accession>
<dbReference type="HOGENOM" id="CLU_924296_0_0_1"/>
<evidence type="ECO:0000313" key="3">
    <source>
        <dbReference type="Proteomes" id="UP000054549"/>
    </source>
</evidence>
<evidence type="ECO:0000256" key="1">
    <source>
        <dbReference type="SAM" id="MobiDB-lite"/>
    </source>
</evidence>
<evidence type="ECO:0000313" key="2">
    <source>
        <dbReference type="EMBL" id="KIL63996.1"/>
    </source>
</evidence>
<gene>
    <name evidence="2" type="ORF">M378DRAFT_11748</name>
</gene>
<protein>
    <submittedName>
        <fullName evidence="2">Uncharacterized protein</fullName>
    </submittedName>
</protein>
<dbReference type="OrthoDB" id="2793621at2759"/>
<proteinExistence type="predicted"/>
<organism evidence="2 3">
    <name type="scientific">Amanita muscaria (strain Koide BX008)</name>
    <dbReference type="NCBI Taxonomy" id="946122"/>
    <lineage>
        <taxon>Eukaryota</taxon>
        <taxon>Fungi</taxon>
        <taxon>Dikarya</taxon>
        <taxon>Basidiomycota</taxon>
        <taxon>Agaricomycotina</taxon>
        <taxon>Agaricomycetes</taxon>
        <taxon>Agaricomycetidae</taxon>
        <taxon>Agaricales</taxon>
        <taxon>Pluteineae</taxon>
        <taxon>Amanitaceae</taxon>
        <taxon>Amanita</taxon>
    </lineage>
</organism>
<dbReference type="EMBL" id="KN818253">
    <property type="protein sequence ID" value="KIL63996.1"/>
    <property type="molecule type" value="Genomic_DNA"/>
</dbReference>
<feature type="compositionally biased region" description="Acidic residues" evidence="1">
    <location>
        <begin position="170"/>
        <end position="191"/>
    </location>
</feature>